<proteinExistence type="predicted"/>
<organism evidence="1 2">
    <name type="scientific">Streptococcus anginosus</name>
    <dbReference type="NCBI Taxonomy" id="1328"/>
    <lineage>
        <taxon>Bacteria</taxon>
        <taxon>Bacillati</taxon>
        <taxon>Bacillota</taxon>
        <taxon>Bacilli</taxon>
        <taxon>Lactobacillales</taxon>
        <taxon>Streptococcaceae</taxon>
        <taxon>Streptococcus</taxon>
        <taxon>Streptococcus anginosus group</taxon>
    </lineage>
</organism>
<dbReference type="RefSeq" id="WP_264345282.1">
    <property type="nucleotide sequence ID" value="NZ_JAPAIK010000520.1"/>
</dbReference>
<reference evidence="1" key="1">
    <citation type="submission" date="2022-10" db="EMBL/GenBank/DDBJ databases">
        <title>Comparative genomic study of S. anginosus.</title>
        <authorList>
            <person name="Prasad A."/>
            <person name="Ene A."/>
            <person name="Jablonska S."/>
            <person name="Du J."/>
            <person name="Wolfe A.J."/>
            <person name="Putonti C."/>
        </authorList>
    </citation>
    <scope>NUCLEOTIDE SEQUENCE</scope>
    <source>
        <strain evidence="1">UMB6888</strain>
    </source>
</reference>
<evidence type="ECO:0000313" key="1">
    <source>
        <dbReference type="EMBL" id="MCW1073732.1"/>
    </source>
</evidence>
<feature type="non-terminal residue" evidence="1">
    <location>
        <position position="81"/>
    </location>
</feature>
<dbReference type="Proteomes" id="UP001208853">
    <property type="component" value="Unassembled WGS sequence"/>
</dbReference>
<accession>A0AAW5TJK2</accession>
<name>A0AAW5TJK2_STRAP</name>
<dbReference type="EMBL" id="JAPAIK010000520">
    <property type="protein sequence ID" value="MCW1073732.1"/>
    <property type="molecule type" value="Genomic_DNA"/>
</dbReference>
<evidence type="ECO:0000313" key="2">
    <source>
        <dbReference type="Proteomes" id="UP001208853"/>
    </source>
</evidence>
<protein>
    <submittedName>
        <fullName evidence="1">Uncharacterized protein</fullName>
    </submittedName>
</protein>
<sequence length="81" mass="8831">PQGPKGDIGDRGQNLKYNDLTDQENEELKSVISSQAISDFTLGNNSIGTNKIDFIKSGKNIYNKNNTTSGRISINNNLVSD</sequence>
<comment type="caution">
    <text evidence="1">The sequence shown here is derived from an EMBL/GenBank/DDBJ whole genome shotgun (WGS) entry which is preliminary data.</text>
</comment>
<dbReference type="AlphaFoldDB" id="A0AAW5TJK2"/>
<feature type="non-terminal residue" evidence="1">
    <location>
        <position position="1"/>
    </location>
</feature>
<gene>
    <name evidence="1" type="ORF">OJ930_12220</name>
</gene>